<gene>
    <name evidence="2" type="ORF">THAOC_08513</name>
</gene>
<feature type="compositionally biased region" description="Basic and acidic residues" evidence="1">
    <location>
        <begin position="136"/>
        <end position="146"/>
    </location>
</feature>
<feature type="compositionally biased region" description="Basic and acidic residues" evidence="1">
    <location>
        <begin position="449"/>
        <end position="463"/>
    </location>
</feature>
<feature type="compositionally biased region" description="Basic residues" evidence="1">
    <location>
        <begin position="264"/>
        <end position="274"/>
    </location>
</feature>
<feature type="region of interest" description="Disordered" evidence="1">
    <location>
        <begin position="262"/>
        <end position="293"/>
    </location>
</feature>
<reference evidence="2 3" key="1">
    <citation type="journal article" date="2012" name="Genome Biol.">
        <title>Genome and low-iron response of an oceanic diatom adapted to chronic iron limitation.</title>
        <authorList>
            <person name="Lommer M."/>
            <person name="Specht M."/>
            <person name="Roy A.S."/>
            <person name="Kraemer L."/>
            <person name="Andreson R."/>
            <person name="Gutowska M.A."/>
            <person name="Wolf J."/>
            <person name="Bergner S.V."/>
            <person name="Schilhabel M.B."/>
            <person name="Klostermeier U.C."/>
            <person name="Beiko R.G."/>
            <person name="Rosenstiel P."/>
            <person name="Hippler M."/>
            <person name="Laroche J."/>
        </authorList>
    </citation>
    <scope>NUCLEOTIDE SEQUENCE [LARGE SCALE GENOMIC DNA]</scope>
    <source>
        <strain evidence="2 3">CCMP1005</strain>
    </source>
</reference>
<dbReference type="Proteomes" id="UP000266841">
    <property type="component" value="Unassembled WGS sequence"/>
</dbReference>
<feature type="non-terminal residue" evidence="2">
    <location>
        <position position="1"/>
    </location>
</feature>
<comment type="caution">
    <text evidence="2">The sequence shown here is derived from an EMBL/GenBank/DDBJ whole genome shotgun (WGS) entry which is preliminary data.</text>
</comment>
<protein>
    <submittedName>
        <fullName evidence="2">Uncharacterized protein</fullName>
    </submittedName>
</protein>
<evidence type="ECO:0000313" key="3">
    <source>
        <dbReference type="Proteomes" id="UP000266841"/>
    </source>
</evidence>
<feature type="region of interest" description="Disordered" evidence="1">
    <location>
        <begin position="389"/>
        <end position="472"/>
    </location>
</feature>
<feature type="region of interest" description="Disordered" evidence="1">
    <location>
        <begin position="121"/>
        <end position="149"/>
    </location>
</feature>
<keyword evidence="3" id="KW-1185">Reference proteome</keyword>
<evidence type="ECO:0000313" key="2">
    <source>
        <dbReference type="EMBL" id="EJK70151.1"/>
    </source>
</evidence>
<dbReference type="AlphaFoldDB" id="K0T9S8"/>
<feature type="compositionally biased region" description="Basic residues" evidence="1">
    <location>
        <begin position="403"/>
        <end position="416"/>
    </location>
</feature>
<dbReference type="EMBL" id="AGNL01008969">
    <property type="protein sequence ID" value="EJK70151.1"/>
    <property type="molecule type" value="Genomic_DNA"/>
</dbReference>
<accession>K0T9S8</accession>
<organism evidence="2 3">
    <name type="scientific">Thalassiosira oceanica</name>
    <name type="common">Marine diatom</name>
    <dbReference type="NCBI Taxonomy" id="159749"/>
    <lineage>
        <taxon>Eukaryota</taxon>
        <taxon>Sar</taxon>
        <taxon>Stramenopiles</taxon>
        <taxon>Ochrophyta</taxon>
        <taxon>Bacillariophyta</taxon>
        <taxon>Coscinodiscophyceae</taxon>
        <taxon>Thalassiosirophycidae</taxon>
        <taxon>Thalassiosirales</taxon>
        <taxon>Thalassiosiraceae</taxon>
        <taxon>Thalassiosira</taxon>
    </lineage>
</organism>
<evidence type="ECO:0000256" key="1">
    <source>
        <dbReference type="SAM" id="MobiDB-lite"/>
    </source>
</evidence>
<proteinExistence type="predicted"/>
<sequence>RVEEVADWSARALIGGYPCHTRGLPPREQAAGCHFRGVEQLVRPRIARNAQFGARYCDGDNDAEDPQDDAELAPVAELFRAHLLLAQAVRAAMVVEQSSAAAHLHQSQDPEQHPVLQPLRSIPQLPGNVKAKGRPHITDQKGHPAAEPDPGEIVQIAIRNRARGVRGEPVSRIAHDRGDRAPQREEGEDQEALYLRADDDARDDRLGVQHHDCHRQQKRHGAGRDCISLVGLGRGRISLRVRLLERGRGRGKSARFPLYARATSRPRGRRRAVRTARSGAWMEGGPGGAEARGLESDQIKSNQSNEVQMQRVQRVTLLVSSWLGRRADATRKEQTLGDSSTFDAVARRKGARAILRCPDSRRGWLWTVENDAVGADSIRLQYLLSQCNIGRGETGRPTGGNRGRSRWQPRLASSRRKQLDRVQKWHRNNQPDADRNPRNNGANLQAITRADEKVRKPREERRGQGRGTRAKRRAYLSVLHPSDRGSRHTSLFQKSDPLLLRELLGKHQASWTPRLPVELLSLLV</sequence>
<name>K0T9S8_THAOC</name>